<dbReference type="AlphaFoldDB" id="A0A7X3FLE8"/>
<evidence type="ECO:0000313" key="2">
    <source>
        <dbReference type="EMBL" id="MVP01624.1"/>
    </source>
</evidence>
<accession>A0A7X3FLE8</accession>
<organism evidence="2 3">
    <name type="scientific">Paenibacillus lutrae</name>
    <dbReference type="NCBI Taxonomy" id="2078573"/>
    <lineage>
        <taxon>Bacteria</taxon>
        <taxon>Bacillati</taxon>
        <taxon>Bacillota</taxon>
        <taxon>Bacilli</taxon>
        <taxon>Bacillales</taxon>
        <taxon>Paenibacillaceae</taxon>
        <taxon>Paenibacillus</taxon>
    </lineage>
</organism>
<feature type="transmembrane region" description="Helical" evidence="1">
    <location>
        <begin position="148"/>
        <end position="166"/>
    </location>
</feature>
<proteinExistence type="predicted"/>
<keyword evidence="1" id="KW-0812">Transmembrane</keyword>
<dbReference type="EMBL" id="RHLK01000014">
    <property type="protein sequence ID" value="MVP01624.1"/>
    <property type="molecule type" value="Genomic_DNA"/>
</dbReference>
<dbReference type="Proteomes" id="UP000490800">
    <property type="component" value="Unassembled WGS sequence"/>
</dbReference>
<keyword evidence="1" id="KW-1133">Transmembrane helix</keyword>
<name>A0A7X3FLE8_9BACL</name>
<dbReference type="CDD" id="cd21809">
    <property type="entry name" value="ABC-2_lan_permease-like"/>
    <property type="match status" value="1"/>
</dbReference>
<protein>
    <submittedName>
        <fullName evidence="2">Permease</fullName>
    </submittedName>
</protein>
<reference evidence="2 3" key="1">
    <citation type="journal article" date="2019" name="Microorganisms">
        <title>Paenibacillus lutrae sp. nov., A Chitinolytic Species Isolated from A River Otter in Castril Natural Park, Granada, Spain.</title>
        <authorList>
            <person name="Rodriguez M."/>
            <person name="Reina J.C."/>
            <person name="Bejar V."/>
            <person name="Llamas I."/>
        </authorList>
    </citation>
    <scope>NUCLEOTIDE SEQUENCE [LARGE SCALE GENOMIC DNA]</scope>
    <source>
        <strain evidence="2 3">N10</strain>
    </source>
</reference>
<feature type="transmembrane region" description="Helical" evidence="1">
    <location>
        <begin position="17"/>
        <end position="39"/>
    </location>
</feature>
<evidence type="ECO:0000256" key="1">
    <source>
        <dbReference type="SAM" id="Phobius"/>
    </source>
</evidence>
<dbReference type="RefSeq" id="WP_157338067.1">
    <property type="nucleotide sequence ID" value="NZ_RHLK01000014.1"/>
</dbReference>
<keyword evidence="3" id="KW-1185">Reference proteome</keyword>
<dbReference type="Pfam" id="PF12730">
    <property type="entry name" value="ABC2_membrane_4"/>
    <property type="match status" value="1"/>
</dbReference>
<evidence type="ECO:0000313" key="3">
    <source>
        <dbReference type="Proteomes" id="UP000490800"/>
    </source>
</evidence>
<comment type="caution">
    <text evidence="2">The sequence shown here is derived from an EMBL/GenBank/DDBJ whole genome shotgun (WGS) entry which is preliminary data.</text>
</comment>
<feature type="transmembrane region" description="Helical" evidence="1">
    <location>
        <begin position="173"/>
        <end position="191"/>
    </location>
</feature>
<feature type="transmembrane region" description="Helical" evidence="1">
    <location>
        <begin position="59"/>
        <end position="82"/>
    </location>
</feature>
<feature type="transmembrane region" description="Helical" evidence="1">
    <location>
        <begin position="211"/>
        <end position="230"/>
    </location>
</feature>
<keyword evidence="1" id="KW-0472">Membrane</keyword>
<dbReference type="OrthoDB" id="3190532at2"/>
<sequence length="236" mass="25790">MTAKVLAADFIKIRRTLVWFLVFLGPIGAVGLQAVNFFLRYDYLTKEYGADLWGGVLSNVQFMAAPALLLGMTLLTSMIAGYEHQTNAWKQLLALPVSRFSVFAAKLLLIAILLVVSCLVLAVCTILLGGALNYGWNFPVADLLRISFFPLLAGAPILTLQLWLAITVKNQAIPLTVGILGTVLSLFGANAPDWFFWKWPLLLTQAGPQQAVWMGLALGAVVFFAGLTQFTRQDVN</sequence>
<feature type="transmembrane region" description="Helical" evidence="1">
    <location>
        <begin position="103"/>
        <end position="128"/>
    </location>
</feature>
<gene>
    <name evidence="2" type="ORF">EDM21_19200</name>
</gene>